<feature type="region of interest" description="Disordered" evidence="1">
    <location>
        <begin position="215"/>
        <end position="234"/>
    </location>
</feature>
<name>A0A1B5L5S5_USTVR</name>
<reference evidence="3" key="1">
    <citation type="journal article" date="2016" name="Genome Announc.">
        <title>Genome sequence of Ustilaginoidea virens IPU010, a rice pathogenic fungus causing false smut.</title>
        <authorList>
            <person name="Kumagai T."/>
            <person name="Ishii T."/>
            <person name="Terai G."/>
            <person name="Umemura M."/>
            <person name="Machida M."/>
            <person name="Asai K."/>
        </authorList>
    </citation>
    <scope>NUCLEOTIDE SEQUENCE [LARGE SCALE GENOMIC DNA]</scope>
    <source>
        <strain evidence="3">IPU010</strain>
    </source>
</reference>
<feature type="compositionally biased region" description="Polar residues" evidence="1">
    <location>
        <begin position="243"/>
        <end position="257"/>
    </location>
</feature>
<dbReference type="AlphaFoldDB" id="A0A1B5L5S5"/>
<evidence type="ECO:0000256" key="1">
    <source>
        <dbReference type="SAM" id="MobiDB-lite"/>
    </source>
</evidence>
<evidence type="ECO:0000313" key="2">
    <source>
        <dbReference type="EMBL" id="GAO17917.1"/>
    </source>
</evidence>
<proteinExistence type="predicted"/>
<dbReference type="Proteomes" id="UP000054053">
    <property type="component" value="Unassembled WGS sequence"/>
</dbReference>
<sequence length="495" mass="53136">MDGLTIVDSRPWAKKVALAYIERHPVDTAPPVVRQESRVHQRATKKTPRKIEKAPTGSLPAPGTISPPIRSSKPSKPSRAGQVVYSGICKLLHSKSRSLIYIVSLAMAIDEDNDEAFLILSVADKVIKVHNVLELSQPQASEDCCLVASEMTGEPFTYLLQFSSSSESTTFRLYLENLKRAVSRRKGAPSGGNGSAAANTDASKPVSDNSAAVTAQSFPGLIRPSPSAGDASIEDLNVNSTTSSMVPQASDAVSSTGAEVPRLVDVEPTPQPMGETKMATIEDAAEKLFDLIGKILPEANAAGMHICEDEIADIEETAIDSWLTRGFLKSESDDMRSELLDLLRVLLRIKRKAESRSVAQKAGIKSLENFDKEGTKPRQIKYSVSEIVKLASNRAQDVRLSSKTAVFPPRKHATGDFSPTAALTGVSKHKARLSDRPESQQPCPPAVAPSQSTYRPRNDGQPLTRSSEEIGVGSASKSCTRPGAGGLCTSRWAHG</sequence>
<protein>
    <recommendedName>
        <fullName evidence="4">PH domain-containing protein</fullName>
    </recommendedName>
</protein>
<feature type="region of interest" description="Disordered" evidence="1">
    <location>
        <begin position="34"/>
        <end position="80"/>
    </location>
</feature>
<feature type="region of interest" description="Disordered" evidence="1">
    <location>
        <begin position="184"/>
        <end position="210"/>
    </location>
</feature>
<feature type="region of interest" description="Disordered" evidence="1">
    <location>
        <begin position="243"/>
        <end position="274"/>
    </location>
</feature>
<evidence type="ECO:0008006" key="4">
    <source>
        <dbReference type="Google" id="ProtNLM"/>
    </source>
</evidence>
<organism evidence="2 3">
    <name type="scientific">Ustilaginoidea virens</name>
    <name type="common">Rice false smut fungus</name>
    <name type="synonym">Villosiclava virens</name>
    <dbReference type="NCBI Taxonomy" id="1159556"/>
    <lineage>
        <taxon>Eukaryota</taxon>
        <taxon>Fungi</taxon>
        <taxon>Dikarya</taxon>
        <taxon>Ascomycota</taxon>
        <taxon>Pezizomycotina</taxon>
        <taxon>Sordariomycetes</taxon>
        <taxon>Hypocreomycetidae</taxon>
        <taxon>Hypocreales</taxon>
        <taxon>Clavicipitaceae</taxon>
        <taxon>Ustilaginoidea</taxon>
    </lineage>
</organism>
<feature type="compositionally biased region" description="Polar residues" evidence="1">
    <location>
        <begin position="449"/>
        <end position="465"/>
    </location>
</feature>
<accession>A0A1B5L5S5</accession>
<feature type="compositionally biased region" description="Low complexity" evidence="1">
    <location>
        <begin position="66"/>
        <end position="79"/>
    </location>
</feature>
<comment type="caution">
    <text evidence="2">The sequence shown here is derived from an EMBL/GenBank/DDBJ whole genome shotgun (WGS) entry which is preliminary data.</text>
</comment>
<feature type="compositionally biased region" description="Polar residues" evidence="1">
    <location>
        <begin position="200"/>
        <end position="210"/>
    </location>
</feature>
<dbReference type="EMBL" id="BBTG02000011">
    <property type="protein sequence ID" value="GAO17917.1"/>
    <property type="molecule type" value="Genomic_DNA"/>
</dbReference>
<feature type="region of interest" description="Disordered" evidence="1">
    <location>
        <begin position="402"/>
        <end position="495"/>
    </location>
</feature>
<gene>
    <name evidence="2" type="ORF">UVI_02027040</name>
</gene>
<evidence type="ECO:0000313" key="3">
    <source>
        <dbReference type="Proteomes" id="UP000054053"/>
    </source>
</evidence>